<dbReference type="AlphaFoldDB" id="A0A0A9DHH6"/>
<evidence type="ECO:0000313" key="1">
    <source>
        <dbReference type="EMBL" id="JAD86103.1"/>
    </source>
</evidence>
<organism evidence="1">
    <name type="scientific">Arundo donax</name>
    <name type="common">Giant reed</name>
    <name type="synonym">Donax arundinaceus</name>
    <dbReference type="NCBI Taxonomy" id="35708"/>
    <lineage>
        <taxon>Eukaryota</taxon>
        <taxon>Viridiplantae</taxon>
        <taxon>Streptophyta</taxon>
        <taxon>Embryophyta</taxon>
        <taxon>Tracheophyta</taxon>
        <taxon>Spermatophyta</taxon>
        <taxon>Magnoliopsida</taxon>
        <taxon>Liliopsida</taxon>
        <taxon>Poales</taxon>
        <taxon>Poaceae</taxon>
        <taxon>PACMAD clade</taxon>
        <taxon>Arundinoideae</taxon>
        <taxon>Arundineae</taxon>
        <taxon>Arundo</taxon>
    </lineage>
</organism>
<sequence>MLKRKKHPLISLQPEALVFRMEKLMLCTQLHRSRLPNQLKTRQKLRE</sequence>
<name>A0A0A9DHH6_ARUDO</name>
<reference evidence="1" key="2">
    <citation type="journal article" date="2015" name="Data Brief">
        <title>Shoot transcriptome of the giant reed, Arundo donax.</title>
        <authorList>
            <person name="Barrero R.A."/>
            <person name="Guerrero F.D."/>
            <person name="Moolhuijzen P."/>
            <person name="Goolsby J.A."/>
            <person name="Tidwell J."/>
            <person name="Bellgard S.E."/>
            <person name="Bellgard M.I."/>
        </authorList>
    </citation>
    <scope>NUCLEOTIDE SEQUENCE</scope>
    <source>
        <tissue evidence="1">Shoot tissue taken approximately 20 cm above the soil surface</tissue>
    </source>
</reference>
<reference evidence="1" key="1">
    <citation type="submission" date="2014-09" db="EMBL/GenBank/DDBJ databases">
        <authorList>
            <person name="Magalhaes I.L.F."/>
            <person name="Oliveira U."/>
            <person name="Santos F.R."/>
            <person name="Vidigal T.H.D.A."/>
            <person name="Brescovit A.D."/>
            <person name="Santos A.J."/>
        </authorList>
    </citation>
    <scope>NUCLEOTIDE SEQUENCE</scope>
    <source>
        <tissue evidence="1">Shoot tissue taken approximately 20 cm above the soil surface</tissue>
    </source>
</reference>
<accession>A0A0A9DHH6</accession>
<protein>
    <submittedName>
        <fullName evidence="1">Uncharacterized protein</fullName>
    </submittedName>
</protein>
<dbReference type="EMBL" id="GBRH01211792">
    <property type="protein sequence ID" value="JAD86103.1"/>
    <property type="molecule type" value="Transcribed_RNA"/>
</dbReference>
<proteinExistence type="predicted"/>